<dbReference type="InterPro" id="IPR011058">
    <property type="entry name" value="Cyanovirin-N"/>
</dbReference>
<comment type="caution">
    <text evidence="3">The sequence shown here is derived from an EMBL/GenBank/DDBJ whole genome shotgun (WGS) entry which is preliminary data.</text>
</comment>
<dbReference type="Proteomes" id="UP001275084">
    <property type="component" value="Unassembled WGS sequence"/>
</dbReference>
<dbReference type="Gene3D" id="2.30.60.10">
    <property type="entry name" value="Cyanovirin-N"/>
    <property type="match status" value="1"/>
</dbReference>
<proteinExistence type="predicted"/>
<dbReference type="EMBL" id="JAUIQD010000001">
    <property type="protein sequence ID" value="KAK3362789.1"/>
    <property type="molecule type" value="Genomic_DNA"/>
</dbReference>
<evidence type="ECO:0000256" key="1">
    <source>
        <dbReference type="SAM" id="SignalP"/>
    </source>
</evidence>
<name>A0AAJ0HUH3_9PEZI</name>
<feature type="signal peptide" evidence="1">
    <location>
        <begin position="1"/>
        <end position="20"/>
    </location>
</feature>
<feature type="domain" description="Cyanovirin-N" evidence="2">
    <location>
        <begin position="45"/>
        <end position="132"/>
    </location>
</feature>
<reference evidence="3" key="2">
    <citation type="submission" date="2023-06" db="EMBL/GenBank/DDBJ databases">
        <authorList>
            <consortium name="Lawrence Berkeley National Laboratory"/>
            <person name="Haridas S."/>
            <person name="Hensen N."/>
            <person name="Bonometti L."/>
            <person name="Westerberg I."/>
            <person name="Brannstrom I.O."/>
            <person name="Guillou S."/>
            <person name="Cros-Aarteil S."/>
            <person name="Calhoun S."/>
            <person name="Kuo A."/>
            <person name="Mondo S."/>
            <person name="Pangilinan J."/>
            <person name="Riley R."/>
            <person name="Labutti K."/>
            <person name="Andreopoulos B."/>
            <person name="Lipzen A."/>
            <person name="Chen C."/>
            <person name="Yanf M."/>
            <person name="Daum C."/>
            <person name="Ng V."/>
            <person name="Clum A."/>
            <person name="Steindorff A."/>
            <person name="Ohm R."/>
            <person name="Martin F."/>
            <person name="Silar P."/>
            <person name="Natvig D."/>
            <person name="Lalanne C."/>
            <person name="Gautier V."/>
            <person name="Ament-Velasquez S.L."/>
            <person name="Kruys A."/>
            <person name="Hutchinson M.I."/>
            <person name="Powell A.J."/>
            <person name="Barry K."/>
            <person name="Miller A.N."/>
            <person name="Grigoriev I.V."/>
            <person name="Debuchy R."/>
            <person name="Gladieux P."/>
            <person name="Thoren M.H."/>
            <person name="Johannesson H."/>
        </authorList>
    </citation>
    <scope>NUCLEOTIDE SEQUENCE</scope>
    <source>
        <strain evidence="3">CBS 955.72</strain>
    </source>
</reference>
<dbReference type="AlphaFoldDB" id="A0AAJ0HUH3"/>
<keyword evidence="4" id="KW-1185">Reference proteome</keyword>
<organism evidence="3 4">
    <name type="scientific">Lasiosphaeria hispida</name>
    <dbReference type="NCBI Taxonomy" id="260671"/>
    <lineage>
        <taxon>Eukaryota</taxon>
        <taxon>Fungi</taxon>
        <taxon>Dikarya</taxon>
        <taxon>Ascomycota</taxon>
        <taxon>Pezizomycotina</taxon>
        <taxon>Sordariomycetes</taxon>
        <taxon>Sordariomycetidae</taxon>
        <taxon>Sordariales</taxon>
        <taxon>Lasiosphaeriaceae</taxon>
        <taxon>Lasiosphaeria</taxon>
    </lineage>
</organism>
<accession>A0AAJ0HUH3</accession>
<gene>
    <name evidence="3" type="ORF">B0T25DRAFT_17325</name>
</gene>
<dbReference type="SUPFAM" id="SSF51322">
    <property type="entry name" value="Cyanovirin-N"/>
    <property type="match status" value="1"/>
</dbReference>
<feature type="chain" id="PRO_5042536123" description="Cyanovirin-N domain-containing protein" evidence="1">
    <location>
        <begin position="21"/>
        <end position="156"/>
    </location>
</feature>
<dbReference type="InterPro" id="IPR036673">
    <property type="entry name" value="Cyanovirin-N_sf"/>
</dbReference>
<sequence>MAIFQDLVAAALVVLPVVHGMVSVFSWSGGGFTSFCAYPGANLTDHWLGVFCQNDNSATFGYNYSWINLDLCVGNNAGQLVNYEYGNYSESCRNCSIFSSHSLHLVCSCADVQGQLQNSTLDLNTTLFDSDGAASCFNYFGNKSWTGPDPKGPSPW</sequence>
<evidence type="ECO:0000313" key="3">
    <source>
        <dbReference type="EMBL" id="KAK3362789.1"/>
    </source>
</evidence>
<dbReference type="Pfam" id="PF08881">
    <property type="entry name" value="CVNH"/>
    <property type="match status" value="1"/>
</dbReference>
<evidence type="ECO:0000313" key="4">
    <source>
        <dbReference type="Proteomes" id="UP001275084"/>
    </source>
</evidence>
<evidence type="ECO:0000259" key="2">
    <source>
        <dbReference type="Pfam" id="PF08881"/>
    </source>
</evidence>
<protein>
    <recommendedName>
        <fullName evidence="2">Cyanovirin-N domain-containing protein</fullName>
    </recommendedName>
</protein>
<keyword evidence="1" id="KW-0732">Signal</keyword>
<reference evidence="3" key="1">
    <citation type="journal article" date="2023" name="Mol. Phylogenet. Evol.">
        <title>Genome-scale phylogeny and comparative genomics of the fungal order Sordariales.</title>
        <authorList>
            <person name="Hensen N."/>
            <person name="Bonometti L."/>
            <person name="Westerberg I."/>
            <person name="Brannstrom I.O."/>
            <person name="Guillou S."/>
            <person name="Cros-Aarteil S."/>
            <person name="Calhoun S."/>
            <person name="Haridas S."/>
            <person name="Kuo A."/>
            <person name="Mondo S."/>
            <person name="Pangilinan J."/>
            <person name="Riley R."/>
            <person name="LaButti K."/>
            <person name="Andreopoulos B."/>
            <person name="Lipzen A."/>
            <person name="Chen C."/>
            <person name="Yan M."/>
            <person name="Daum C."/>
            <person name="Ng V."/>
            <person name="Clum A."/>
            <person name="Steindorff A."/>
            <person name="Ohm R.A."/>
            <person name="Martin F."/>
            <person name="Silar P."/>
            <person name="Natvig D.O."/>
            <person name="Lalanne C."/>
            <person name="Gautier V."/>
            <person name="Ament-Velasquez S.L."/>
            <person name="Kruys A."/>
            <person name="Hutchinson M.I."/>
            <person name="Powell A.J."/>
            <person name="Barry K."/>
            <person name="Miller A.N."/>
            <person name="Grigoriev I.V."/>
            <person name="Debuchy R."/>
            <person name="Gladieux P."/>
            <person name="Hiltunen Thoren M."/>
            <person name="Johannesson H."/>
        </authorList>
    </citation>
    <scope>NUCLEOTIDE SEQUENCE</scope>
    <source>
        <strain evidence="3">CBS 955.72</strain>
    </source>
</reference>